<protein>
    <submittedName>
        <fullName evidence="2">Uncharacterized protein</fullName>
    </submittedName>
</protein>
<reference evidence="2" key="1">
    <citation type="submission" date="2019-12" db="EMBL/GenBank/DDBJ databases">
        <title>An insight into the sialome of adult female Ixodes ricinus ticks feeding for 6 days.</title>
        <authorList>
            <person name="Perner J."/>
            <person name="Ribeiro J.M.C."/>
        </authorList>
    </citation>
    <scope>NUCLEOTIDE SEQUENCE</scope>
    <source>
        <strain evidence="2">Semi-engorged</strain>
        <tissue evidence="2">Salivary glands</tissue>
    </source>
</reference>
<dbReference type="EMBL" id="GIFC01013153">
    <property type="protein sequence ID" value="MXU95236.1"/>
    <property type="molecule type" value="Transcribed_RNA"/>
</dbReference>
<evidence type="ECO:0000256" key="1">
    <source>
        <dbReference type="SAM" id="MobiDB-lite"/>
    </source>
</evidence>
<organism evidence="2">
    <name type="scientific">Ixodes ricinus</name>
    <name type="common">Common tick</name>
    <name type="synonym">Acarus ricinus</name>
    <dbReference type="NCBI Taxonomy" id="34613"/>
    <lineage>
        <taxon>Eukaryota</taxon>
        <taxon>Metazoa</taxon>
        <taxon>Ecdysozoa</taxon>
        <taxon>Arthropoda</taxon>
        <taxon>Chelicerata</taxon>
        <taxon>Arachnida</taxon>
        <taxon>Acari</taxon>
        <taxon>Parasitiformes</taxon>
        <taxon>Ixodida</taxon>
        <taxon>Ixodoidea</taxon>
        <taxon>Ixodidae</taxon>
        <taxon>Ixodinae</taxon>
        <taxon>Ixodes</taxon>
    </lineage>
</organism>
<accession>A0A6B0V091</accession>
<feature type="region of interest" description="Disordered" evidence="1">
    <location>
        <begin position="65"/>
        <end position="181"/>
    </location>
</feature>
<dbReference type="AlphaFoldDB" id="A0A6B0V091"/>
<sequence>MRYLGPLRWTGKRLGKHFAENGCLVVTRAGAKLVSSSLSLRFIRPPEINCNNVINAVCSGESVMTRGTKASTAREPTQQSKQKSRETPSLPRGNADNETETMRETTTDRTPPKRAAQRTTPDRSTRSATFPRSGWSRLASAPPAPDLQAAHGEIARISRGKQESVRRARAERSLFARGRGC</sequence>
<proteinExistence type="predicted"/>
<feature type="compositionally biased region" description="Basic and acidic residues" evidence="1">
    <location>
        <begin position="153"/>
        <end position="174"/>
    </location>
</feature>
<feature type="compositionally biased region" description="Polar residues" evidence="1">
    <location>
        <begin position="68"/>
        <end position="81"/>
    </location>
</feature>
<evidence type="ECO:0000313" key="2">
    <source>
        <dbReference type="EMBL" id="MXU95236.1"/>
    </source>
</evidence>
<name>A0A6B0V091_IXORI</name>
<feature type="compositionally biased region" description="Basic and acidic residues" evidence="1">
    <location>
        <begin position="100"/>
        <end position="111"/>
    </location>
</feature>